<dbReference type="SFLD" id="SFLDS00019">
    <property type="entry name" value="Glutathione_Transferase_(cytos"/>
    <property type="match status" value="1"/>
</dbReference>
<gene>
    <name evidence="3" type="ORF">EB796_023912</name>
</gene>
<dbReference type="OrthoDB" id="414243at2759"/>
<dbReference type="EMBL" id="VXIV02003361">
    <property type="protein sequence ID" value="KAF6017785.1"/>
    <property type="molecule type" value="Genomic_DNA"/>
</dbReference>
<dbReference type="InterPro" id="IPR010987">
    <property type="entry name" value="Glutathione-S-Trfase_C-like"/>
</dbReference>
<keyword evidence="4" id="KW-1185">Reference proteome</keyword>
<dbReference type="PROSITE" id="PS50404">
    <property type="entry name" value="GST_NTER"/>
    <property type="match status" value="1"/>
</dbReference>
<dbReference type="Pfam" id="PF14497">
    <property type="entry name" value="GST_C_3"/>
    <property type="match status" value="1"/>
</dbReference>
<dbReference type="Pfam" id="PF02798">
    <property type="entry name" value="GST_N"/>
    <property type="match status" value="1"/>
</dbReference>
<sequence length="214" mass="24759">MATQDTLLYFSSRGRAEAIRMLYLMAGREFNDTRTTNEKWLQEKNENPVALGQLPVLFTEDGVFCQSNVIARYVAKKLGLMGDNLREETTHDLVVEITMEFINYNGQNIYKHVLFGVPEPENFAEVKEEVKEYITKRLLYIQSIAEKEGKEYIVSDEIGLADIWLYTGLELCRVPFPDIMDFTPWTTEFAAKFTSNKKMKSYLESRPPSQFHGL</sequence>
<protein>
    <recommendedName>
        <fullName evidence="5">HPGDS</fullName>
    </recommendedName>
</protein>
<dbReference type="Proteomes" id="UP000593567">
    <property type="component" value="Unassembled WGS sequence"/>
</dbReference>
<dbReference type="AlphaFoldDB" id="A0A7J7IVE4"/>
<dbReference type="InterPro" id="IPR004045">
    <property type="entry name" value="Glutathione_S-Trfase_N"/>
</dbReference>
<dbReference type="InterPro" id="IPR004046">
    <property type="entry name" value="GST_C"/>
</dbReference>
<evidence type="ECO:0000313" key="4">
    <source>
        <dbReference type="Proteomes" id="UP000593567"/>
    </source>
</evidence>
<dbReference type="Gene3D" id="3.40.30.10">
    <property type="entry name" value="Glutaredoxin"/>
    <property type="match status" value="1"/>
</dbReference>
<proteinExistence type="predicted"/>
<dbReference type="InterPro" id="IPR040079">
    <property type="entry name" value="Glutathione_S-Trfase"/>
</dbReference>
<reference evidence="3" key="1">
    <citation type="submission" date="2020-06" db="EMBL/GenBank/DDBJ databases">
        <title>Draft genome of Bugula neritina, a colonial animal packing powerful symbionts and potential medicines.</title>
        <authorList>
            <person name="Rayko M."/>
        </authorList>
    </citation>
    <scope>NUCLEOTIDE SEQUENCE [LARGE SCALE GENOMIC DNA]</scope>
    <source>
        <strain evidence="3">Kwan_BN1</strain>
    </source>
</reference>
<dbReference type="PANTHER" id="PTHR11571">
    <property type="entry name" value="GLUTATHIONE S-TRANSFERASE"/>
    <property type="match status" value="1"/>
</dbReference>
<dbReference type="SUPFAM" id="SSF47616">
    <property type="entry name" value="GST C-terminal domain-like"/>
    <property type="match status" value="1"/>
</dbReference>
<accession>A0A7J7IVE4</accession>
<dbReference type="InterPro" id="IPR036282">
    <property type="entry name" value="Glutathione-S-Trfase_C_sf"/>
</dbReference>
<evidence type="ECO:0000313" key="3">
    <source>
        <dbReference type="EMBL" id="KAF6017785.1"/>
    </source>
</evidence>
<dbReference type="InterPro" id="IPR050213">
    <property type="entry name" value="GST_superfamily"/>
</dbReference>
<dbReference type="Gene3D" id="1.20.1050.10">
    <property type="match status" value="1"/>
</dbReference>
<organism evidence="3 4">
    <name type="scientific">Bugula neritina</name>
    <name type="common">Brown bryozoan</name>
    <name type="synonym">Sertularia neritina</name>
    <dbReference type="NCBI Taxonomy" id="10212"/>
    <lineage>
        <taxon>Eukaryota</taxon>
        <taxon>Metazoa</taxon>
        <taxon>Spiralia</taxon>
        <taxon>Lophotrochozoa</taxon>
        <taxon>Bryozoa</taxon>
        <taxon>Gymnolaemata</taxon>
        <taxon>Cheilostomatida</taxon>
        <taxon>Flustrina</taxon>
        <taxon>Buguloidea</taxon>
        <taxon>Bugulidae</taxon>
        <taxon>Bugula</taxon>
    </lineage>
</organism>
<feature type="domain" description="GST C-terminal" evidence="2">
    <location>
        <begin position="84"/>
        <end position="211"/>
    </location>
</feature>
<evidence type="ECO:0008006" key="5">
    <source>
        <dbReference type="Google" id="ProtNLM"/>
    </source>
</evidence>
<feature type="domain" description="GST N-terminal" evidence="1">
    <location>
        <begin position="3"/>
        <end position="82"/>
    </location>
</feature>
<evidence type="ECO:0000259" key="1">
    <source>
        <dbReference type="PROSITE" id="PS50404"/>
    </source>
</evidence>
<dbReference type="InterPro" id="IPR036249">
    <property type="entry name" value="Thioredoxin-like_sf"/>
</dbReference>
<dbReference type="GO" id="GO:0004364">
    <property type="term" value="F:glutathione transferase activity"/>
    <property type="evidence" value="ECO:0007669"/>
    <property type="project" value="TreeGrafter"/>
</dbReference>
<evidence type="ECO:0000259" key="2">
    <source>
        <dbReference type="PROSITE" id="PS50405"/>
    </source>
</evidence>
<dbReference type="SUPFAM" id="SSF52833">
    <property type="entry name" value="Thioredoxin-like"/>
    <property type="match status" value="1"/>
</dbReference>
<dbReference type="CDD" id="cd03039">
    <property type="entry name" value="GST_N_Sigma_like"/>
    <property type="match status" value="1"/>
</dbReference>
<comment type="caution">
    <text evidence="3">The sequence shown here is derived from an EMBL/GenBank/DDBJ whole genome shotgun (WGS) entry which is preliminary data.</text>
</comment>
<name>A0A7J7IVE4_BUGNE</name>
<dbReference type="PROSITE" id="PS50405">
    <property type="entry name" value="GST_CTER"/>
    <property type="match status" value="1"/>
</dbReference>
<dbReference type="GO" id="GO:0006749">
    <property type="term" value="P:glutathione metabolic process"/>
    <property type="evidence" value="ECO:0007669"/>
    <property type="project" value="TreeGrafter"/>
</dbReference>